<dbReference type="Proteomes" id="UP000199759">
    <property type="component" value="Unassembled WGS sequence"/>
</dbReference>
<dbReference type="Pfam" id="PF05135">
    <property type="entry name" value="Phage_connect_1"/>
    <property type="match status" value="1"/>
</dbReference>
<reference evidence="1 2" key="1">
    <citation type="submission" date="2016-10" db="EMBL/GenBank/DDBJ databases">
        <authorList>
            <person name="de Groot N.N."/>
        </authorList>
    </citation>
    <scope>NUCLEOTIDE SEQUENCE [LARGE SCALE GENOMIC DNA]</scope>
    <source>
        <strain evidence="1 2">DSM 16077</strain>
    </source>
</reference>
<dbReference type="RefSeq" id="WP_091767928.1">
    <property type="nucleotide sequence ID" value="NZ_FNHG01000004.1"/>
</dbReference>
<evidence type="ECO:0008006" key="3">
    <source>
        <dbReference type="Google" id="ProtNLM"/>
    </source>
</evidence>
<protein>
    <recommendedName>
        <fullName evidence="3">Phage gp6-like head-tail connector protein</fullName>
    </recommendedName>
</protein>
<keyword evidence="2" id="KW-1185">Reference proteome</keyword>
<dbReference type="Gene3D" id="1.10.3230.30">
    <property type="entry name" value="Phage gp6-like head-tail connector protein"/>
    <property type="match status" value="1"/>
</dbReference>
<name>A0A1G9Q2T1_9PROT</name>
<gene>
    <name evidence="1" type="ORF">SAMN04488568_104139</name>
</gene>
<dbReference type="STRING" id="144026.SAMN04488568_104139"/>
<proteinExistence type="predicted"/>
<dbReference type="AlphaFoldDB" id="A0A1G9Q2T1"/>
<dbReference type="NCBIfam" id="TIGR02215">
    <property type="entry name" value="phage_chp_gp8"/>
    <property type="match status" value="1"/>
</dbReference>
<dbReference type="InterPro" id="IPR021146">
    <property type="entry name" value="Phage_gp6-like_head-tail"/>
</dbReference>
<sequence length="192" mass="20941">MSLSLVTPPAAEPLSLEQARARLRIADTSQDARLTHLIRSARQRVEGDTGRACLSQTWLERRDAWDGDGRLCAFGTQFKLPKPPLISIDAITTYDADDTPMSHDPADFFIDTASEPGRLALRPNGHFPEPGRNIAGIEIRFTCGYGDDPDDVPAPVVEAIGQLVEAMYEGGLDAGMPASVKALLSPWWRISL</sequence>
<evidence type="ECO:0000313" key="2">
    <source>
        <dbReference type="Proteomes" id="UP000199759"/>
    </source>
</evidence>
<organism evidence="1 2">
    <name type="scientific">Maricaulis salignorans</name>
    <dbReference type="NCBI Taxonomy" id="144026"/>
    <lineage>
        <taxon>Bacteria</taxon>
        <taxon>Pseudomonadati</taxon>
        <taxon>Pseudomonadota</taxon>
        <taxon>Alphaproteobacteria</taxon>
        <taxon>Maricaulales</taxon>
        <taxon>Maricaulaceae</taxon>
        <taxon>Maricaulis</taxon>
    </lineage>
</organism>
<evidence type="ECO:0000313" key="1">
    <source>
        <dbReference type="EMBL" id="SDM05306.1"/>
    </source>
</evidence>
<dbReference type="InterPro" id="IPR011738">
    <property type="entry name" value="Phage_CHP"/>
</dbReference>
<dbReference type="EMBL" id="FNHG01000004">
    <property type="protein sequence ID" value="SDM05306.1"/>
    <property type="molecule type" value="Genomic_DNA"/>
</dbReference>
<dbReference type="CDD" id="cd08054">
    <property type="entry name" value="gp6"/>
    <property type="match status" value="1"/>
</dbReference>
<dbReference type="OrthoDB" id="8452228at2"/>
<accession>A0A1G9Q2T1</accession>